<evidence type="ECO:0000313" key="3">
    <source>
        <dbReference type="EMBL" id="KAK8740777.1"/>
    </source>
</evidence>
<feature type="region of interest" description="Disordered" evidence="1">
    <location>
        <begin position="26"/>
        <end position="173"/>
    </location>
</feature>
<dbReference type="Gene3D" id="1.10.287.70">
    <property type="match status" value="1"/>
</dbReference>
<feature type="compositionally biased region" description="Low complexity" evidence="1">
    <location>
        <begin position="38"/>
        <end position="47"/>
    </location>
</feature>
<dbReference type="InterPro" id="IPR013518">
    <property type="entry name" value="K_chnl_inward-rec_Kir_cyto"/>
</dbReference>
<dbReference type="InterPro" id="IPR040445">
    <property type="entry name" value="Kir_TM"/>
</dbReference>
<comment type="caution">
    <text evidence="3">The sequence shown here is derived from an EMBL/GenBank/DDBJ whole genome shotgun (WGS) entry which is preliminary data.</text>
</comment>
<evidence type="ECO:0000313" key="4">
    <source>
        <dbReference type="Proteomes" id="UP001445076"/>
    </source>
</evidence>
<proteinExistence type="predicted"/>
<name>A0AAW0X8W3_CHEQU</name>
<sequence length="326" mass="35930">MKVSGGEAAGPVLPVWQTLKGLSSRDVQCSSPTSPGYQQQQQQQQQQSVHGSNMAAERLARRDSCPLDAPSSSSFPYPGRNPPLPQLLIPEGDRSPGLLNGSVAPPLSAPPIVSTGEGPARPLWGPPSSSTTSTSLSNTNLALHNNNNNNNHVVSNNNVSYATSPKEEEEDVETPSVFSFLTGLPYQFMIDLYRHTRISSKKMRKRVVQKNGECNVSPSNVAKRRRRYLQDIFTTLVDIQVDAVCGERVQFHFVFPVQRGDSAYYRLRVPSHHRTVSRGHLCYVSAEHHGCHDTGLHGWHRVRQTLSSQEAHANTLILSQRVSLSP</sequence>
<protein>
    <recommendedName>
        <fullName evidence="2">Potassium channel inwardly rectifying transmembrane domain-containing protein</fullName>
    </recommendedName>
</protein>
<feature type="compositionally biased region" description="Low complexity" evidence="1">
    <location>
        <begin position="128"/>
        <end position="160"/>
    </location>
</feature>
<feature type="domain" description="Potassium channel inwardly rectifying transmembrane" evidence="2">
    <location>
        <begin position="208"/>
        <end position="240"/>
    </location>
</feature>
<accession>A0AAW0X8W3</accession>
<evidence type="ECO:0000259" key="2">
    <source>
        <dbReference type="Pfam" id="PF01007"/>
    </source>
</evidence>
<evidence type="ECO:0000256" key="1">
    <source>
        <dbReference type="SAM" id="MobiDB-lite"/>
    </source>
</evidence>
<dbReference type="Proteomes" id="UP001445076">
    <property type="component" value="Unassembled WGS sequence"/>
</dbReference>
<dbReference type="EMBL" id="JARKIK010000032">
    <property type="protein sequence ID" value="KAK8740777.1"/>
    <property type="molecule type" value="Genomic_DNA"/>
</dbReference>
<reference evidence="3 4" key="1">
    <citation type="journal article" date="2024" name="BMC Genomics">
        <title>Genome assembly of redclaw crayfish (Cherax quadricarinatus) provides insights into its immune adaptation and hypoxia tolerance.</title>
        <authorList>
            <person name="Liu Z."/>
            <person name="Zheng J."/>
            <person name="Li H."/>
            <person name="Fang K."/>
            <person name="Wang S."/>
            <person name="He J."/>
            <person name="Zhou D."/>
            <person name="Weng S."/>
            <person name="Chi M."/>
            <person name="Gu Z."/>
            <person name="He J."/>
            <person name="Li F."/>
            <person name="Wang M."/>
        </authorList>
    </citation>
    <scope>NUCLEOTIDE SEQUENCE [LARGE SCALE GENOMIC DNA]</scope>
    <source>
        <strain evidence="3">ZL_2023a</strain>
    </source>
</reference>
<dbReference type="Gene3D" id="2.60.40.1400">
    <property type="entry name" value="G protein-activated inward rectifier potassium channel 1"/>
    <property type="match status" value="1"/>
</dbReference>
<dbReference type="AlphaFoldDB" id="A0AAW0X8W3"/>
<keyword evidence="4" id="KW-1185">Reference proteome</keyword>
<gene>
    <name evidence="3" type="ORF">OTU49_002691</name>
</gene>
<organism evidence="3 4">
    <name type="scientific">Cherax quadricarinatus</name>
    <name type="common">Australian red claw crayfish</name>
    <dbReference type="NCBI Taxonomy" id="27406"/>
    <lineage>
        <taxon>Eukaryota</taxon>
        <taxon>Metazoa</taxon>
        <taxon>Ecdysozoa</taxon>
        <taxon>Arthropoda</taxon>
        <taxon>Crustacea</taxon>
        <taxon>Multicrustacea</taxon>
        <taxon>Malacostraca</taxon>
        <taxon>Eumalacostraca</taxon>
        <taxon>Eucarida</taxon>
        <taxon>Decapoda</taxon>
        <taxon>Pleocyemata</taxon>
        <taxon>Astacidea</taxon>
        <taxon>Parastacoidea</taxon>
        <taxon>Parastacidae</taxon>
        <taxon>Cherax</taxon>
    </lineage>
</organism>
<feature type="compositionally biased region" description="Polar residues" evidence="1">
    <location>
        <begin position="26"/>
        <end position="37"/>
    </location>
</feature>
<dbReference type="Pfam" id="PF01007">
    <property type="entry name" value="IRK"/>
    <property type="match status" value="1"/>
</dbReference>